<proteinExistence type="predicted"/>
<dbReference type="Proteomes" id="UP000257109">
    <property type="component" value="Unassembled WGS sequence"/>
</dbReference>
<feature type="region of interest" description="Disordered" evidence="1">
    <location>
        <begin position="1"/>
        <end position="35"/>
    </location>
</feature>
<name>A0A371G1H1_MUCPR</name>
<keyword evidence="3" id="KW-1185">Reference proteome</keyword>
<dbReference type="EMBL" id="QJKJ01007068">
    <property type="protein sequence ID" value="RDX84370.1"/>
    <property type="molecule type" value="Genomic_DNA"/>
</dbReference>
<gene>
    <name evidence="2" type="ORF">CR513_34589</name>
</gene>
<evidence type="ECO:0000313" key="2">
    <source>
        <dbReference type="EMBL" id="RDX84370.1"/>
    </source>
</evidence>
<feature type="non-terminal residue" evidence="2">
    <location>
        <position position="1"/>
    </location>
</feature>
<protein>
    <submittedName>
        <fullName evidence="2">Uncharacterized protein</fullName>
    </submittedName>
</protein>
<evidence type="ECO:0000256" key="1">
    <source>
        <dbReference type="SAM" id="MobiDB-lite"/>
    </source>
</evidence>
<dbReference type="AlphaFoldDB" id="A0A371G1H1"/>
<sequence length="122" mass="13905">MSAHLMPSWNQVDQTDSSPVTEKSPSSPPPMELKPLPSHLKYAYLDKEQQLPVIIANNLHQEQEDKLLEVLRQHEKEIGWKLSNLLGTKLSDLIKVLSSLLPLNYHSKLEQETTLLNQTSQL</sequence>
<accession>A0A371G1H1</accession>
<dbReference type="OrthoDB" id="1734538at2759"/>
<reference evidence="2" key="1">
    <citation type="submission" date="2018-05" db="EMBL/GenBank/DDBJ databases">
        <title>Draft genome of Mucuna pruriens seed.</title>
        <authorList>
            <person name="Nnadi N.E."/>
            <person name="Vos R."/>
            <person name="Hasami M.H."/>
            <person name="Devisetty U.K."/>
            <person name="Aguiy J.C."/>
        </authorList>
    </citation>
    <scope>NUCLEOTIDE SEQUENCE [LARGE SCALE GENOMIC DNA]</scope>
    <source>
        <strain evidence="2">JCA_2017</strain>
    </source>
</reference>
<feature type="compositionally biased region" description="Polar residues" evidence="1">
    <location>
        <begin position="8"/>
        <end position="25"/>
    </location>
</feature>
<comment type="caution">
    <text evidence="2">The sequence shown here is derived from an EMBL/GenBank/DDBJ whole genome shotgun (WGS) entry which is preliminary data.</text>
</comment>
<organism evidence="2 3">
    <name type="scientific">Mucuna pruriens</name>
    <name type="common">Velvet bean</name>
    <name type="synonym">Dolichos pruriens</name>
    <dbReference type="NCBI Taxonomy" id="157652"/>
    <lineage>
        <taxon>Eukaryota</taxon>
        <taxon>Viridiplantae</taxon>
        <taxon>Streptophyta</taxon>
        <taxon>Embryophyta</taxon>
        <taxon>Tracheophyta</taxon>
        <taxon>Spermatophyta</taxon>
        <taxon>Magnoliopsida</taxon>
        <taxon>eudicotyledons</taxon>
        <taxon>Gunneridae</taxon>
        <taxon>Pentapetalae</taxon>
        <taxon>rosids</taxon>
        <taxon>fabids</taxon>
        <taxon>Fabales</taxon>
        <taxon>Fabaceae</taxon>
        <taxon>Papilionoideae</taxon>
        <taxon>50 kb inversion clade</taxon>
        <taxon>NPAAA clade</taxon>
        <taxon>indigoferoid/millettioid clade</taxon>
        <taxon>Phaseoleae</taxon>
        <taxon>Mucuna</taxon>
    </lineage>
</organism>
<evidence type="ECO:0000313" key="3">
    <source>
        <dbReference type="Proteomes" id="UP000257109"/>
    </source>
</evidence>